<reference evidence="1" key="1">
    <citation type="journal article" date="2014" name="Int. J. Syst. Evol. Microbiol.">
        <title>Complete genome sequence of Corynebacterium casei LMG S-19264T (=DSM 44701T), isolated from a smear-ripened cheese.</title>
        <authorList>
            <consortium name="US DOE Joint Genome Institute (JGI-PGF)"/>
            <person name="Walter F."/>
            <person name="Albersmeier A."/>
            <person name="Kalinowski J."/>
            <person name="Ruckert C."/>
        </authorList>
    </citation>
    <scope>NUCLEOTIDE SEQUENCE</scope>
    <source>
        <strain evidence="1">KCTC 12711</strain>
    </source>
</reference>
<protein>
    <submittedName>
        <fullName evidence="1">Uncharacterized protein</fullName>
    </submittedName>
</protein>
<proteinExistence type="predicted"/>
<dbReference type="Proteomes" id="UP000614811">
    <property type="component" value="Unassembled WGS sequence"/>
</dbReference>
<dbReference type="EMBL" id="BMXA01000002">
    <property type="protein sequence ID" value="GHA03740.1"/>
    <property type="molecule type" value="Genomic_DNA"/>
</dbReference>
<dbReference type="AlphaFoldDB" id="A0A918RMD5"/>
<sequence>MYFRGWQRRVYILVTSFGWLFLLLPSSVVAKCTSVDVMLAGKIETNSNSEREFDLVFSWVDGLKITQTAASKSEESGQFTTSISYSTYSGRSFSGHDQCSFKLSSVDFEVYRQSVLIQTGVLALDQKRWFYTILID</sequence>
<evidence type="ECO:0000313" key="1">
    <source>
        <dbReference type="EMBL" id="GHA03740.1"/>
    </source>
</evidence>
<evidence type="ECO:0000313" key="2">
    <source>
        <dbReference type="Proteomes" id="UP000614811"/>
    </source>
</evidence>
<comment type="caution">
    <text evidence="1">The sequence shown here is derived from an EMBL/GenBank/DDBJ whole genome shotgun (WGS) entry which is preliminary data.</text>
</comment>
<reference evidence="1" key="2">
    <citation type="submission" date="2020-09" db="EMBL/GenBank/DDBJ databases">
        <authorList>
            <person name="Sun Q."/>
            <person name="Kim S."/>
        </authorList>
    </citation>
    <scope>NUCLEOTIDE SEQUENCE</scope>
    <source>
        <strain evidence="1">KCTC 12711</strain>
    </source>
</reference>
<keyword evidence="2" id="KW-1185">Reference proteome</keyword>
<gene>
    <name evidence="1" type="ORF">GCM10008090_11170</name>
</gene>
<accession>A0A918RMD5</accession>
<organism evidence="1 2">
    <name type="scientific">Arenicella chitinivorans</name>
    <dbReference type="NCBI Taxonomy" id="1329800"/>
    <lineage>
        <taxon>Bacteria</taxon>
        <taxon>Pseudomonadati</taxon>
        <taxon>Pseudomonadota</taxon>
        <taxon>Gammaproteobacteria</taxon>
        <taxon>Arenicellales</taxon>
        <taxon>Arenicellaceae</taxon>
        <taxon>Arenicella</taxon>
    </lineage>
</organism>
<name>A0A918RMD5_9GAMM</name>